<evidence type="ECO:0000259" key="11">
    <source>
        <dbReference type="Pfam" id="PF07715"/>
    </source>
</evidence>
<evidence type="ECO:0000256" key="9">
    <source>
        <dbReference type="SAM" id="SignalP"/>
    </source>
</evidence>
<feature type="signal peptide" evidence="9">
    <location>
        <begin position="1"/>
        <end position="29"/>
    </location>
</feature>
<sequence>MRSLNRAAPALIVAVAVAVAAIATSTAAAAQGTAVPDSEGPPQIEAEWEPGSEIVIYGRAEAQIGTAIAASEGAVAGAALGIRPLLRPGELLEVVPGLIATQHSGGGKANQYFLRGFNLDHGTDFAVYIDDFPVNFRTHGHGQGYLDVNGLIPETVRWIDYRKGPYRADAGDFSLAGASLIKTYDRMRPFALIEAGNFDYLRAALGGSAAIGGADLLLAGQAKFNDGPWDLPEDFEAYSGFAKLSAELGSGTLSASLSIYKADWRPTEQLPERAVGTVAEDRFASLDRTLTGRTDREVLTLGYRSDAWRVTAWAQHYDWELFSNFTYFLEDPVNGDQFRQYDDLTAYGGRAERSFRPLEDDRLTLRIGAELREDDIGTVGLDETIRTEVERSIGAFAVKESSAGLYAEAVWRPAPRVLLSGGLRNDWYRFRTSALRGEESWDGVERDDSFAAKFGASYEVAEGVALYANYGEGFHSNDARGVTRPDDPSPGLVEGDFEEVGLRVERGDAILSAVYWWGSVESELVFLGDEGVTEPTAPSKREGYELTAFWTPADWLAVDAVLTETRARSVGVPIGENRIPGALELAAELGVSLFLPEFNAAARVRHFGAHPLTEANDVRTEGTTLVNMRAGWTPHVLEGVEFYAELLNLFDSEESDIAYYYETRLPGEPNGVEGVNSRIVEPRQLRVGVRKAF</sequence>
<comment type="subcellular location">
    <subcellularLocation>
        <location evidence="1">Cell outer membrane</location>
        <topology evidence="1">Multi-pass membrane protein</topology>
    </subcellularLocation>
</comment>
<accession>A0A219B5E4</accession>
<evidence type="ECO:0000256" key="7">
    <source>
        <dbReference type="ARBA" id="ARBA00023237"/>
    </source>
</evidence>
<dbReference type="Gene3D" id="2.170.130.10">
    <property type="entry name" value="TonB-dependent receptor, plug domain"/>
    <property type="match status" value="1"/>
</dbReference>
<dbReference type="Pfam" id="PF07715">
    <property type="entry name" value="Plug"/>
    <property type="match status" value="1"/>
</dbReference>
<evidence type="ECO:0000256" key="3">
    <source>
        <dbReference type="ARBA" id="ARBA00022452"/>
    </source>
</evidence>
<dbReference type="GO" id="GO:0015344">
    <property type="term" value="F:siderophore uptake transmembrane transporter activity"/>
    <property type="evidence" value="ECO:0007669"/>
    <property type="project" value="TreeGrafter"/>
</dbReference>
<name>A0A219B5E4_9SPHN</name>
<dbReference type="InterPro" id="IPR039426">
    <property type="entry name" value="TonB-dep_rcpt-like"/>
</dbReference>
<proteinExistence type="inferred from homology"/>
<evidence type="ECO:0000313" key="13">
    <source>
        <dbReference type="Proteomes" id="UP000198462"/>
    </source>
</evidence>
<dbReference type="OrthoDB" id="99480at2"/>
<dbReference type="GO" id="GO:0009279">
    <property type="term" value="C:cell outer membrane"/>
    <property type="evidence" value="ECO:0007669"/>
    <property type="project" value="UniProtKB-SubCell"/>
</dbReference>
<evidence type="ECO:0000256" key="8">
    <source>
        <dbReference type="RuleBase" id="RU003357"/>
    </source>
</evidence>
<feature type="domain" description="TonB-dependent receptor plug" evidence="11">
    <location>
        <begin position="77"/>
        <end position="178"/>
    </location>
</feature>
<dbReference type="SUPFAM" id="SSF56935">
    <property type="entry name" value="Porins"/>
    <property type="match status" value="1"/>
</dbReference>
<dbReference type="Pfam" id="PF00593">
    <property type="entry name" value="TonB_dep_Rec_b-barrel"/>
    <property type="match status" value="1"/>
</dbReference>
<keyword evidence="2" id="KW-0813">Transport</keyword>
<reference evidence="13" key="1">
    <citation type="submission" date="2017-05" db="EMBL/GenBank/DDBJ databases">
        <authorList>
            <person name="Lin X."/>
        </authorList>
    </citation>
    <scope>NUCLEOTIDE SEQUENCE [LARGE SCALE GENOMIC DNA]</scope>
    <source>
        <strain evidence="13">JLT2012</strain>
    </source>
</reference>
<keyword evidence="13" id="KW-1185">Reference proteome</keyword>
<evidence type="ECO:0000313" key="12">
    <source>
        <dbReference type="EMBL" id="OWV33501.1"/>
    </source>
</evidence>
<dbReference type="InterPro" id="IPR012910">
    <property type="entry name" value="Plug_dom"/>
</dbReference>
<keyword evidence="9" id="KW-0732">Signal</keyword>
<gene>
    <name evidence="12" type="ORF">B5C34_08540</name>
</gene>
<evidence type="ECO:0000256" key="6">
    <source>
        <dbReference type="ARBA" id="ARBA00023136"/>
    </source>
</evidence>
<dbReference type="PANTHER" id="PTHR30069:SF36">
    <property type="entry name" value="BLL6948 PROTEIN"/>
    <property type="match status" value="1"/>
</dbReference>
<dbReference type="PANTHER" id="PTHR30069">
    <property type="entry name" value="TONB-DEPENDENT OUTER MEMBRANE RECEPTOR"/>
    <property type="match status" value="1"/>
</dbReference>
<dbReference type="InterPro" id="IPR037066">
    <property type="entry name" value="Plug_dom_sf"/>
</dbReference>
<dbReference type="EMBL" id="NFZT01000001">
    <property type="protein sequence ID" value="OWV33501.1"/>
    <property type="molecule type" value="Genomic_DNA"/>
</dbReference>
<evidence type="ECO:0000256" key="4">
    <source>
        <dbReference type="ARBA" id="ARBA00022692"/>
    </source>
</evidence>
<feature type="chain" id="PRO_5012871973" description="TonB-dependent receptor" evidence="9">
    <location>
        <begin position="30"/>
        <end position="693"/>
    </location>
</feature>
<dbReference type="Proteomes" id="UP000198462">
    <property type="component" value="Unassembled WGS sequence"/>
</dbReference>
<keyword evidence="6 8" id="KW-0472">Membrane</keyword>
<evidence type="ECO:0008006" key="14">
    <source>
        <dbReference type="Google" id="ProtNLM"/>
    </source>
</evidence>
<keyword evidence="4" id="KW-0812">Transmembrane</keyword>
<keyword evidence="3" id="KW-1134">Transmembrane beta strand</keyword>
<dbReference type="InterPro" id="IPR036942">
    <property type="entry name" value="Beta-barrel_TonB_sf"/>
</dbReference>
<comment type="caution">
    <text evidence="12">The sequence shown here is derived from an EMBL/GenBank/DDBJ whole genome shotgun (WGS) entry which is preliminary data.</text>
</comment>
<dbReference type="InterPro" id="IPR000531">
    <property type="entry name" value="Beta-barrel_TonB"/>
</dbReference>
<dbReference type="AlphaFoldDB" id="A0A219B5E4"/>
<dbReference type="Gene3D" id="2.40.170.20">
    <property type="entry name" value="TonB-dependent receptor, beta-barrel domain"/>
    <property type="match status" value="1"/>
</dbReference>
<evidence type="ECO:0000256" key="1">
    <source>
        <dbReference type="ARBA" id="ARBA00004571"/>
    </source>
</evidence>
<comment type="similarity">
    <text evidence="8">Belongs to the TonB-dependent receptor family.</text>
</comment>
<dbReference type="GO" id="GO:0044718">
    <property type="term" value="P:siderophore transmembrane transport"/>
    <property type="evidence" value="ECO:0007669"/>
    <property type="project" value="TreeGrafter"/>
</dbReference>
<evidence type="ECO:0000259" key="10">
    <source>
        <dbReference type="Pfam" id="PF00593"/>
    </source>
</evidence>
<dbReference type="RefSeq" id="WP_088712274.1">
    <property type="nucleotide sequence ID" value="NZ_NFZT01000001.1"/>
</dbReference>
<keyword evidence="5 8" id="KW-0798">TonB box</keyword>
<organism evidence="12 13">
    <name type="scientific">Pacificimonas flava</name>
    <dbReference type="NCBI Taxonomy" id="1234595"/>
    <lineage>
        <taxon>Bacteria</taxon>
        <taxon>Pseudomonadati</taxon>
        <taxon>Pseudomonadota</taxon>
        <taxon>Alphaproteobacteria</taxon>
        <taxon>Sphingomonadales</taxon>
        <taxon>Sphingosinicellaceae</taxon>
        <taxon>Pacificimonas</taxon>
    </lineage>
</organism>
<evidence type="ECO:0000256" key="5">
    <source>
        <dbReference type="ARBA" id="ARBA00023077"/>
    </source>
</evidence>
<feature type="domain" description="TonB-dependent receptor-like beta-barrel" evidence="10">
    <location>
        <begin position="277"/>
        <end position="649"/>
    </location>
</feature>
<keyword evidence="7" id="KW-0998">Cell outer membrane</keyword>
<evidence type="ECO:0000256" key="2">
    <source>
        <dbReference type="ARBA" id="ARBA00022448"/>
    </source>
</evidence>
<protein>
    <recommendedName>
        <fullName evidence="14">TonB-dependent receptor</fullName>
    </recommendedName>
</protein>